<feature type="region of interest" description="Disordered" evidence="1">
    <location>
        <begin position="394"/>
        <end position="473"/>
    </location>
</feature>
<feature type="compositionally biased region" description="Low complexity" evidence="1">
    <location>
        <begin position="394"/>
        <end position="415"/>
    </location>
</feature>
<feature type="region of interest" description="Disordered" evidence="1">
    <location>
        <begin position="574"/>
        <end position="596"/>
    </location>
</feature>
<feature type="compositionally biased region" description="Acidic residues" evidence="1">
    <location>
        <begin position="188"/>
        <end position="207"/>
    </location>
</feature>
<organism evidence="2 3">
    <name type="scientific">Adineta ricciae</name>
    <name type="common">Rotifer</name>
    <dbReference type="NCBI Taxonomy" id="249248"/>
    <lineage>
        <taxon>Eukaryota</taxon>
        <taxon>Metazoa</taxon>
        <taxon>Spiralia</taxon>
        <taxon>Gnathifera</taxon>
        <taxon>Rotifera</taxon>
        <taxon>Eurotatoria</taxon>
        <taxon>Bdelloidea</taxon>
        <taxon>Adinetida</taxon>
        <taxon>Adinetidae</taxon>
        <taxon>Adineta</taxon>
    </lineage>
</organism>
<gene>
    <name evidence="2" type="ORF">EDS130_LOCUS7684</name>
</gene>
<accession>A0A813WJQ8</accession>
<dbReference type="SUPFAM" id="SSF46689">
    <property type="entry name" value="Homeodomain-like"/>
    <property type="match status" value="1"/>
</dbReference>
<dbReference type="InterPro" id="IPR009057">
    <property type="entry name" value="Homeodomain-like_sf"/>
</dbReference>
<feature type="compositionally biased region" description="Polar residues" evidence="1">
    <location>
        <begin position="423"/>
        <end position="441"/>
    </location>
</feature>
<proteinExistence type="predicted"/>
<name>A0A813WJQ8_ADIRI</name>
<dbReference type="Proteomes" id="UP000663852">
    <property type="component" value="Unassembled WGS sequence"/>
</dbReference>
<evidence type="ECO:0000313" key="2">
    <source>
        <dbReference type="EMBL" id="CAF0858433.1"/>
    </source>
</evidence>
<sequence>MTMKHSFQGIIRTSSLVYLQQQQQQQLVDQRRGRYVRVSDTDRRQLIETYKKGEDFIALAKKLNIKRSTARSILRTYIDEGRVSAKQRAGTRLRFITEEEAEMIREMKRRHPLITIGQIQMRLQRTSTRVLSKASISRILTNSIRLGKRAKRAGEGDDGHDDLNDTMITDHNEFAQLSSDEGTGEGIYIDEDLDDDEEEEDEDEDNNVDVRMIDNNASSQNLDDFQRFMLCKTSVNEDESNDQEGVSWNGKGHYDENVYPTYESENEDELSEVDDNAAKLNIDQSPTVLSSQSISNENLGNVNDTDKWPSIKFEPVCVFVNHELDSSDSEQQTAIDDEPTKTILNAQSTANRRVKVCPICGEQNFSRLSHHLTVTHNLNREESLTLLAYADRTNNNTNTNNSNLSSIPTVSSSSPKDLDKSPQQTPISINTNNQQIPSSGFSPIATDLDNNNHPQSILTTSSSPSEQQGLNSLPIDGKKRLLCPRCNTWVLNLTDHLIKKHHLVSKQERLPFLRLARNRSSTSNSEKPSLNHCFHVNSNEQLTTPLSTNKKYQNIIKKYRKKIFNSIPISSSSIPNRETSSTNSNSHLPKQIPSSRNMNISKDIATHQKFEQRLSVFRQQFAVTVAMQNSLMQQMELLQRSFVSIEEEWNDMKKEIVESIS</sequence>
<evidence type="ECO:0000256" key="1">
    <source>
        <dbReference type="SAM" id="MobiDB-lite"/>
    </source>
</evidence>
<feature type="compositionally biased region" description="Polar residues" evidence="1">
    <location>
        <begin position="448"/>
        <end position="471"/>
    </location>
</feature>
<reference evidence="2" key="1">
    <citation type="submission" date="2021-02" db="EMBL/GenBank/DDBJ databases">
        <authorList>
            <person name="Nowell W R."/>
        </authorList>
    </citation>
    <scope>NUCLEOTIDE SEQUENCE</scope>
</reference>
<dbReference type="InterPro" id="IPR036388">
    <property type="entry name" value="WH-like_DNA-bd_sf"/>
</dbReference>
<dbReference type="EMBL" id="CAJNOJ010000023">
    <property type="protein sequence ID" value="CAF0858433.1"/>
    <property type="molecule type" value="Genomic_DNA"/>
</dbReference>
<dbReference type="OrthoDB" id="10046820at2759"/>
<dbReference type="Gene3D" id="1.10.10.10">
    <property type="entry name" value="Winged helix-like DNA-binding domain superfamily/Winged helix DNA-binding domain"/>
    <property type="match status" value="1"/>
</dbReference>
<feature type="region of interest" description="Disordered" evidence="1">
    <location>
        <begin position="174"/>
        <end position="210"/>
    </location>
</feature>
<feature type="compositionally biased region" description="Polar residues" evidence="1">
    <location>
        <begin position="576"/>
        <end position="596"/>
    </location>
</feature>
<dbReference type="AlphaFoldDB" id="A0A813WJQ8"/>
<protein>
    <submittedName>
        <fullName evidence="2">Uncharacterized protein</fullName>
    </submittedName>
</protein>
<comment type="caution">
    <text evidence="2">The sequence shown here is derived from an EMBL/GenBank/DDBJ whole genome shotgun (WGS) entry which is preliminary data.</text>
</comment>
<evidence type="ECO:0000313" key="3">
    <source>
        <dbReference type="Proteomes" id="UP000663852"/>
    </source>
</evidence>